<dbReference type="RefSeq" id="WP_188673206.1">
    <property type="nucleotide sequence ID" value="NZ_BMKA01000002.1"/>
</dbReference>
<dbReference type="Proteomes" id="UP000628017">
    <property type="component" value="Unassembled WGS sequence"/>
</dbReference>
<name>A0A916QVS2_9RHOB</name>
<evidence type="ECO:0000256" key="1">
    <source>
        <dbReference type="SAM" id="Phobius"/>
    </source>
</evidence>
<keyword evidence="1" id="KW-0812">Transmembrane</keyword>
<dbReference type="AlphaFoldDB" id="A0A916QVS2"/>
<proteinExistence type="predicted"/>
<sequence>MALNYEFDVFTINSGKAPSGPVMQEMLTDLDRKMENKVARFRSPTTVAALRSADARVRGIFRTAGFQFREEELQEKGTLFGDKEAHAVFLVRVTDGIEKTYSSAELDTDDVLAQPSVDKDYDEGIAPDGAFVVLHWMNDTIAVHEGDDQDEGFDAGLDDVADEEAALEAENGDDADYSSAIDEGILNLQQFVIAEDEGKACEAEDPAAPNEAEDVPFDIGIFRTVMEEVIPAAAAEPKDETPDHFKLETPEADDTRFKIIPAAFDGEAELEADIQGDDIKVAMPEVETEFELEEVSVAENLEVGPEQIDITLEMDAEMTSLAQVAVKAGENINIPARRPRKSAQERRVRVIEVPKQMRADDLTETPAPEAARPRSFLFGQMNTPAMGILAGLLFSGAGILLISQVLA</sequence>
<accession>A0A916QVS2</accession>
<organism evidence="2 3">
    <name type="scientific">Neptunicoccus cionae</name>
    <dbReference type="NCBI Taxonomy" id="2035344"/>
    <lineage>
        <taxon>Bacteria</taxon>
        <taxon>Pseudomonadati</taxon>
        <taxon>Pseudomonadota</taxon>
        <taxon>Alphaproteobacteria</taxon>
        <taxon>Rhodobacterales</taxon>
        <taxon>Paracoccaceae</taxon>
        <taxon>Neptunicoccus</taxon>
    </lineage>
</organism>
<reference evidence="2" key="1">
    <citation type="journal article" date="2014" name="Int. J. Syst. Evol. Microbiol.">
        <title>Complete genome sequence of Corynebacterium casei LMG S-19264T (=DSM 44701T), isolated from a smear-ripened cheese.</title>
        <authorList>
            <consortium name="US DOE Joint Genome Institute (JGI-PGF)"/>
            <person name="Walter F."/>
            <person name="Albersmeier A."/>
            <person name="Kalinowski J."/>
            <person name="Ruckert C."/>
        </authorList>
    </citation>
    <scope>NUCLEOTIDE SEQUENCE</scope>
    <source>
        <strain evidence="2">CGMCC 1.15880</strain>
    </source>
</reference>
<keyword evidence="1" id="KW-0472">Membrane</keyword>
<gene>
    <name evidence="2" type="ORF">GCM10011498_16350</name>
</gene>
<protein>
    <submittedName>
        <fullName evidence="2">Uncharacterized protein</fullName>
    </submittedName>
</protein>
<evidence type="ECO:0000313" key="3">
    <source>
        <dbReference type="Proteomes" id="UP000628017"/>
    </source>
</evidence>
<feature type="transmembrane region" description="Helical" evidence="1">
    <location>
        <begin position="385"/>
        <end position="406"/>
    </location>
</feature>
<comment type="caution">
    <text evidence="2">The sequence shown here is derived from an EMBL/GenBank/DDBJ whole genome shotgun (WGS) entry which is preliminary data.</text>
</comment>
<keyword evidence="3" id="KW-1185">Reference proteome</keyword>
<dbReference type="EMBL" id="BMKA01000002">
    <property type="protein sequence ID" value="GGA16588.1"/>
    <property type="molecule type" value="Genomic_DNA"/>
</dbReference>
<evidence type="ECO:0000313" key="2">
    <source>
        <dbReference type="EMBL" id="GGA16588.1"/>
    </source>
</evidence>
<reference evidence="2" key="2">
    <citation type="submission" date="2020-09" db="EMBL/GenBank/DDBJ databases">
        <authorList>
            <person name="Sun Q."/>
            <person name="Zhou Y."/>
        </authorList>
    </citation>
    <scope>NUCLEOTIDE SEQUENCE</scope>
    <source>
        <strain evidence="2">CGMCC 1.15880</strain>
    </source>
</reference>
<keyword evidence="1" id="KW-1133">Transmembrane helix</keyword>